<feature type="chain" id="PRO_5046467269" description="Lipoprotein" evidence="1">
    <location>
        <begin position="24"/>
        <end position="113"/>
    </location>
</feature>
<evidence type="ECO:0000313" key="3">
    <source>
        <dbReference type="Proteomes" id="UP001204615"/>
    </source>
</evidence>
<proteinExistence type="predicted"/>
<keyword evidence="3" id="KW-1185">Reference proteome</keyword>
<comment type="caution">
    <text evidence="2">The sequence shown here is derived from an EMBL/GenBank/DDBJ whole genome shotgun (WGS) entry which is preliminary data.</text>
</comment>
<evidence type="ECO:0000256" key="1">
    <source>
        <dbReference type="SAM" id="SignalP"/>
    </source>
</evidence>
<sequence length="113" mass="12413">MRIVSFPAMAMASLLTLSGACGAQEVHQNVIPTAVPITPRATQLKRCENFGNLVRMAADARDRQIPQSRFTSRFGPRKLSQGMLGVIHDVYASKQSPAALQEQMQKQCEARIS</sequence>
<dbReference type="Proteomes" id="UP001204615">
    <property type="component" value="Unassembled WGS sequence"/>
</dbReference>
<dbReference type="RefSeq" id="WP_253565230.1">
    <property type="nucleotide sequence ID" value="NZ_JAMZEK010000001.1"/>
</dbReference>
<dbReference type="PROSITE" id="PS51257">
    <property type="entry name" value="PROKAR_LIPOPROTEIN"/>
    <property type="match status" value="1"/>
</dbReference>
<organism evidence="2 3">
    <name type="scientific">Dyella lutea</name>
    <dbReference type="NCBI Taxonomy" id="2950441"/>
    <lineage>
        <taxon>Bacteria</taxon>
        <taxon>Pseudomonadati</taxon>
        <taxon>Pseudomonadota</taxon>
        <taxon>Gammaproteobacteria</taxon>
        <taxon>Lysobacterales</taxon>
        <taxon>Rhodanobacteraceae</taxon>
        <taxon>Dyella</taxon>
    </lineage>
</organism>
<feature type="signal peptide" evidence="1">
    <location>
        <begin position="1"/>
        <end position="23"/>
    </location>
</feature>
<gene>
    <name evidence="2" type="ORF">NC595_05260</name>
</gene>
<accession>A0ABT1F7V1</accession>
<dbReference type="EMBL" id="JAMZEK010000001">
    <property type="protein sequence ID" value="MCP1373464.1"/>
    <property type="molecule type" value="Genomic_DNA"/>
</dbReference>
<evidence type="ECO:0000313" key="2">
    <source>
        <dbReference type="EMBL" id="MCP1373464.1"/>
    </source>
</evidence>
<reference evidence="2 3" key="1">
    <citation type="submission" date="2022-06" db="EMBL/GenBank/DDBJ databases">
        <title>Dyella sp. Sa strain:Sa Genome sequencing.</title>
        <authorList>
            <person name="Park S."/>
        </authorList>
    </citation>
    <scope>NUCLEOTIDE SEQUENCE [LARGE SCALE GENOMIC DNA]</scope>
    <source>
        <strain evidence="2 3">Sa</strain>
    </source>
</reference>
<evidence type="ECO:0008006" key="4">
    <source>
        <dbReference type="Google" id="ProtNLM"/>
    </source>
</evidence>
<name>A0ABT1F7V1_9GAMM</name>
<keyword evidence="1" id="KW-0732">Signal</keyword>
<protein>
    <recommendedName>
        <fullName evidence="4">Lipoprotein</fullName>
    </recommendedName>
</protein>